<proteinExistence type="predicted"/>
<organism evidence="1 2">
    <name type="scientific">Clostridium carboxidivorans P7</name>
    <dbReference type="NCBI Taxonomy" id="536227"/>
    <lineage>
        <taxon>Bacteria</taxon>
        <taxon>Bacillati</taxon>
        <taxon>Bacillota</taxon>
        <taxon>Clostridia</taxon>
        <taxon>Eubacteriales</taxon>
        <taxon>Clostridiaceae</taxon>
        <taxon>Clostridium</taxon>
    </lineage>
</organism>
<gene>
    <name evidence="1" type="ORF">CcarbDRAFT_2178</name>
</gene>
<sequence>MARGRTITFKYKHFEYDEHSKKTIIHRFKF</sequence>
<dbReference type="AlphaFoldDB" id="C6PTR1"/>
<dbReference type="EMBL" id="ACVI01000031">
    <property type="protein sequence ID" value="EET87397.1"/>
    <property type="molecule type" value="Genomic_DNA"/>
</dbReference>
<evidence type="ECO:0000313" key="1">
    <source>
        <dbReference type="EMBL" id="EET87397.1"/>
    </source>
</evidence>
<protein>
    <submittedName>
        <fullName evidence="1">Uncharacterized protein</fullName>
    </submittedName>
</protein>
<keyword evidence="2" id="KW-1185">Reference proteome</keyword>
<accession>C6PTR1</accession>
<evidence type="ECO:0000313" key="2">
    <source>
        <dbReference type="Proteomes" id="UP000004198"/>
    </source>
</evidence>
<dbReference type="Proteomes" id="UP000004198">
    <property type="component" value="Unassembled WGS sequence"/>
</dbReference>
<name>C6PTR1_9CLOT</name>
<comment type="caution">
    <text evidence="1">The sequence shown here is derived from an EMBL/GenBank/DDBJ whole genome shotgun (WGS) entry which is preliminary data.</text>
</comment>
<reference evidence="1 2" key="1">
    <citation type="submission" date="2009-06" db="EMBL/GenBank/DDBJ databases">
        <title>The draft genome of Clostridium carboxidivorans P7.</title>
        <authorList>
            <consortium name="US DOE Joint Genome Institute (JGI-PGF)"/>
            <person name="Lucas S."/>
            <person name="Copeland A."/>
            <person name="Lapidus A."/>
            <person name="Glavina del Rio T."/>
            <person name="Tice H."/>
            <person name="Bruce D."/>
            <person name="Goodwin L."/>
            <person name="Pitluck S."/>
            <person name="Larimer F."/>
            <person name="Land M.L."/>
            <person name="Hauser L."/>
            <person name="Hemme C.L."/>
        </authorList>
    </citation>
    <scope>NUCLEOTIDE SEQUENCE [LARGE SCALE GENOMIC DNA]</scope>
    <source>
        <strain evidence="1 2">P7</strain>
    </source>
</reference>